<feature type="region of interest" description="Disordered" evidence="1">
    <location>
        <begin position="393"/>
        <end position="432"/>
    </location>
</feature>
<dbReference type="RefSeq" id="WP_004591639.1">
    <property type="nucleotide sequence ID" value="NZ_APMM01000027.1"/>
</dbReference>
<feature type="compositionally biased region" description="Basic and acidic residues" evidence="1">
    <location>
        <begin position="393"/>
        <end position="420"/>
    </location>
</feature>
<evidence type="ECO:0000313" key="4">
    <source>
        <dbReference type="Proteomes" id="UP000053695"/>
    </source>
</evidence>
<feature type="region of interest" description="Disordered" evidence="1">
    <location>
        <begin position="203"/>
        <end position="222"/>
    </location>
</feature>
<gene>
    <name evidence="3" type="ORF">J422_04158</name>
</gene>
<proteinExistence type="predicted"/>
<keyword evidence="4" id="KW-1185">Reference proteome</keyword>
<dbReference type="InterPro" id="IPR026453">
    <property type="entry name" value="PGF_pre_PGF"/>
</dbReference>
<keyword evidence="2" id="KW-0812">Transmembrane</keyword>
<dbReference type="EMBL" id="APMM01000027">
    <property type="protein sequence ID" value="ENN96124.1"/>
    <property type="molecule type" value="Genomic_DNA"/>
</dbReference>
<organism evidence="3 4">
    <name type="scientific">Methanocaldococcus villosus KIN24-T80</name>
    <dbReference type="NCBI Taxonomy" id="1069083"/>
    <lineage>
        <taxon>Archaea</taxon>
        <taxon>Methanobacteriati</taxon>
        <taxon>Methanobacteriota</taxon>
        <taxon>Methanomada group</taxon>
        <taxon>Methanococci</taxon>
        <taxon>Methanococcales</taxon>
        <taxon>Methanocaldococcaceae</taxon>
        <taxon>Methanocaldococcus</taxon>
    </lineage>
</organism>
<protein>
    <recommendedName>
        <fullName evidence="5">PGF-pre-PGF domain-containing protein</fullName>
    </recommendedName>
</protein>
<dbReference type="STRING" id="1069083.GCA_000371805_01343"/>
<dbReference type="AlphaFoldDB" id="N6UUU9"/>
<name>N6UUU9_9EURY</name>
<accession>N6UUU9</accession>
<evidence type="ECO:0000256" key="2">
    <source>
        <dbReference type="SAM" id="Phobius"/>
    </source>
</evidence>
<keyword evidence="2" id="KW-1133">Transmembrane helix</keyword>
<dbReference type="NCBIfam" id="TIGR04213">
    <property type="entry name" value="PGF_pre_PGF"/>
    <property type="match status" value="1"/>
</dbReference>
<evidence type="ECO:0000313" key="3">
    <source>
        <dbReference type="EMBL" id="ENN96124.1"/>
    </source>
</evidence>
<sequence length="463" mass="51204">MIKIKNKTIVSFFITAILASMLVLTQTAAVSVSLVPSTQECDVGDVVNIDATVTILSSKGEWANIKNITLKVEKDGKVDTVPIPLTLEPGKTVLSNKSLSNTNSEVIEVKLLNTTAVYGYGYGYSYVNDSSYGYLNWHYGYGYGYGYSGYGYNVLNSPSNAIIKYNIKWKPNEAGTYKFTLIVSLKSGEMFASSCEVTVKGIEETTTGGGGKRTTTGEETSEERVKSLLESKPEKYIVKEIKVEPGKKVEISIDKEISSLAGLEKLIIELNKEMNLQVIVAIVKSLPSKVTAPPSGTPYSIFEIVFVDKDTGELVEPKGEVEFKVPKSWLKEKGFGKDEVVLERWDDIEDKWEDLPTELVSETGDGYKYKAKLERFCILSVVAKAATTTEKEIKEENKTTTTKEIKEETENKTEIKEENKTTSVEKQPSTEKPAKGANNMLIIAVILAIIILVAAYLIFMKKQ</sequence>
<keyword evidence="2" id="KW-0472">Membrane</keyword>
<dbReference type="OrthoDB" id="103676at2157"/>
<dbReference type="PATRIC" id="fig|1069083.5.peg.814"/>
<feature type="transmembrane region" description="Helical" evidence="2">
    <location>
        <begin position="440"/>
        <end position="459"/>
    </location>
</feature>
<comment type="caution">
    <text evidence="3">The sequence shown here is derived from an EMBL/GenBank/DDBJ whole genome shotgun (WGS) entry which is preliminary data.</text>
</comment>
<reference evidence="3 4" key="1">
    <citation type="journal article" date="2013" name="Genome Announc.">
        <title>Draft Genome Sequence of a Highly Flagellated, Fast-Swimming Archaeon, Methanocaldococcus villosus Strain KIN24-T80 (DSM 22612).</title>
        <authorList>
            <person name="Thennarasu S."/>
            <person name="Polireddy D."/>
            <person name="Antony A."/>
            <person name="Yada M.R."/>
            <person name="Algarawi S."/>
            <person name="Sivakumar N."/>
        </authorList>
    </citation>
    <scope>NUCLEOTIDE SEQUENCE [LARGE SCALE GENOMIC DNA]</scope>
    <source>
        <strain evidence="3 4">KIN24-T80</strain>
    </source>
</reference>
<evidence type="ECO:0000256" key="1">
    <source>
        <dbReference type="SAM" id="MobiDB-lite"/>
    </source>
</evidence>
<dbReference type="Proteomes" id="UP000053695">
    <property type="component" value="Unassembled WGS sequence"/>
</dbReference>
<evidence type="ECO:0008006" key="5">
    <source>
        <dbReference type="Google" id="ProtNLM"/>
    </source>
</evidence>